<dbReference type="SUPFAM" id="SSF53062">
    <property type="entry name" value="PTS system fructose IIA component-like"/>
    <property type="match status" value="1"/>
</dbReference>
<dbReference type="InterPro" id="IPR003593">
    <property type="entry name" value="AAA+_ATPase"/>
</dbReference>
<evidence type="ECO:0000259" key="6">
    <source>
        <dbReference type="PROSITE" id="PS51096"/>
    </source>
</evidence>
<keyword evidence="2" id="KW-0547">Nucleotide-binding</keyword>
<dbReference type="GO" id="GO:0016740">
    <property type="term" value="F:transferase activity"/>
    <property type="evidence" value="ECO:0007669"/>
    <property type="project" value="UniProtKB-KW"/>
</dbReference>
<dbReference type="EMBL" id="SMBP01000008">
    <property type="protein sequence ID" value="TCU60219.1"/>
    <property type="molecule type" value="Genomic_DNA"/>
</dbReference>
<keyword evidence="4" id="KW-0238">DNA-binding</keyword>
<evidence type="ECO:0000313" key="9">
    <source>
        <dbReference type="Proteomes" id="UP000295773"/>
    </source>
</evidence>
<dbReference type="GO" id="GO:0016020">
    <property type="term" value="C:membrane"/>
    <property type="evidence" value="ECO:0007669"/>
    <property type="project" value="InterPro"/>
</dbReference>
<dbReference type="InterPro" id="IPR002078">
    <property type="entry name" value="Sigma_54_int"/>
</dbReference>
<dbReference type="InterPro" id="IPR011608">
    <property type="entry name" value="PRD"/>
</dbReference>
<reference evidence="8 9" key="1">
    <citation type="submission" date="2019-03" db="EMBL/GenBank/DDBJ databases">
        <title>Genomic Encyclopedia of Type Strains, Phase IV (KMG-IV): sequencing the most valuable type-strain genomes for metagenomic binning, comparative biology and taxonomic classification.</title>
        <authorList>
            <person name="Goeker M."/>
        </authorList>
    </citation>
    <scope>NUCLEOTIDE SEQUENCE [LARGE SCALE GENOMIC DNA]</scope>
    <source>
        <strain evidence="8 9">DSM 29481</strain>
    </source>
</reference>
<dbReference type="PANTHER" id="PTHR32071:SF38">
    <property type="entry name" value="PSP OPERON TRANSCRIPTIONAL ACTIVATOR"/>
    <property type="match status" value="1"/>
</dbReference>
<dbReference type="PANTHER" id="PTHR32071">
    <property type="entry name" value="TRANSCRIPTIONAL REGULATORY PROTEIN"/>
    <property type="match status" value="1"/>
</dbReference>
<dbReference type="Gene3D" id="3.40.50.510">
    <property type="entry name" value="Phosphotransferase system, mannose-type IIA component"/>
    <property type="match status" value="1"/>
</dbReference>
<feature type="domain" description="Sigma-54 factor interaction" evidence="5">
    <location>
        <begin position="102"/>
        <end position="336"/>
    </location>
</feature>
<dbReference type="InterPro" id="IPR004701">
    <property type="entry name" value="PTS_EIIA_man-typ"/>
</dbReference>
<evidence type="ECO:0000256" key="1">
    <source>
        <dbReference type="ARBA" id="ARBA00022679"/>
    </source>
</evidence>
<dbReference type="InterPro" id="IPR036390">
    <property type="entry name" value="WH_DNA-bd_sf"/>
</dbReference>
<evidence type="ECO:0000256" key="3">
    <source>
        <dbReference type="ARBA" id="ARBA00022840"/>
    </source>
</evidence>
<dbReference type="SMART" id="SM00382">
    <property type="entry name" value="AAA"/>
    <property type="match status" value="1"/>
</dbReference>
<dbReference type="GO" id="GO:0006355">
    <property type="term" value="P:regulation of DNA-templated transcription"/>
    <property type="evidence" value="ECO:0007669"/>
    <property type="project" value="InterPro"/>
</dbReference>
<dbReference type="InterPro" id="IPR027417">
    <property type="entry name" value="P-loop_NTPase"/>
</dbReference>
<dbReference type="InterPro" id="IPR036662">
    <property type="entry name" value="PTS_EIIA_man-typ_sf"/>
</dbReference>
<organism evidence="8 9">
    <name type="scientific">Longicatena caecimuris</name>
    <dbReference type="NCBI Taxonomy" id="1796635"/>
    <lineage>
        <taxon>Bacteria</taxon>
        <taxon>Bacillati</taxon>
        <taxon>Bacillota</taxon>
        <taxon>Erysipelotrichia</taxon>
        <taxon>Erysipelotrichales</taxon>
        <taxon>Erysipelotrichaceae</taxon>
        <taxon>Longicatena</taxon>
    </lineage>
</organism>
<dbReference type="PROSITE" id="PS51096">
    <property type="entry name" value="PTS_EIIA_TYPE_4"/>
    <property type="match status" value="1"/>
</dbReference>
<dbReference type="SUPFAM" id="SSF63520">
    <property type="entry name" value="PTS-regulatory domain, PRD"/>
    <property type="match status" value="1"/>
</dbReference>
<comment type="caution">
    <text evidence="8">The sequence shown here is derived from an EMBL/GenBank/DDBJ whole genome shotgun (WGS) entry which is preliminary data.</text>
</comment>
<dbReference type="GO" id="GO:0005524">
    <property type="term" value="F:ATP binding"/>
    <property type="evidence" value="ECO:0007669"/>
    <property type="project" value="UniProtKB-KW"/>
</dbReference>
<evidence type="ECO:0000259" key="7">
    <source>
        <dbReference type="PROSITE" id="PS51372"/>
    </source>
</evidence>
<gene>
    <name evidence="8" type="ORF">EDD61_10878</name>
</gene>
<sequence>MVMLEKVRQQVLMATTRELAETGNAVAISEALHLSRNMVSQYLNQLWNEGKLVKINTRPVLFYDVQTLEKLFSIHLKEKEFTSKKEFVKALQPQEAKDFEKLIGAQESLANVVNQCKATISYPPNGLPLLLYGPTGTGKSFMAQLMYEYALNHQLIEADKKFLIVNCSEYANNPELLTANLFGHKKGAFTGADKDNPGLIKLAEGGVLFLDEVHCLPPECQEKLFLFMDKGIYHMVGDNEKWYQSSLRLIFATTEKPEEVLLKTLLRRIPMIITIPSLEERGTHERLQLIHSIFAAEETRIHKSIYLSTLVYQTLLSTTFNANIGELKNAIQASCVNALFHADPNKDRLEIRAYNLPETLKEPKMNVPSMTEQKLISVHELAKFVSHERAILKCNEELLKAYDARENSDLFLKTACQSIDEYQETIVFQKKKTIRKNEYLQGIVSNIFDMLSSRYGFKFVNNDVIAIASYIDDYSRNLLEMNNWLEQEKKHVKQLLSYIKSEWHREYAIAQEIVENLTVNLDMEFDAMFTSVLALNLKKLNRITDLNKRIGIIIAHGFSTASSMADAANKLLGRYVFDAMDMPLQLSSTQIIEQLNRYLAKIPQYEELFLLVDMGSLEEIYKGLEVSNASIGIMNNVTTRLALEIGQGIISNTPMKEIFETAIDYSSANYHIVEHKNREKVILCSCASGMGTAEKLKKILVDSLPCDLPIHVYTYDYNTLLEKQLHDAFFENYEVICIVGTLNPNIPDIRFIPIEDLIINDTLDELHDYFKDYISDSEMKTFQQNILKNFSLSNIMNNLTILNPSKLLEHVADAIDKLQNDLQVRLTNNTCVGLYVHVCCLIERLVTRKSIETYTNVEDFAEKEIAFIKSVKKAFSVVENYYSVEIPVEEIGYIFDYVKNN</sequence>
<evidence type="ECO:0000259" key="5">
    <source>
        <dbReference type="PROSITE" id="PS50045"/>
    </source>
</evidence>
<dbReference type="InterPro" id="IPR036634">
    <property type="entry name" value="PRD_sf"/>
</dbReference>
<dbReference type="AlphaFoldDB" id="A0A4R3TFR8"/>
<accession>A0A4R3TFR8</accession>
<dbReference type="SUPFAM" id="SSF52540">
    <property type="entry name" value="P-loop containing nucleoside triphosphate hydrolases"/>
    <property type="match status" value="1"/>
</dbReference>
<keyword evidence="1" id="KW-0808">Transferase</keyword>
<evidence type="ECO:0000256" key="2">
    <source>
        <dbReference type="ARBA" id="ARBA00022741"/>
    </source>
</evidence>
<evidence type="ECO:0000313" key="8">
    <source>
        <dbReference type="EMBL" id="TCU60219.1"/>
    </source>
</evidence>
<protein>
    <submittedName>
        <fullName evidence="8">Sigma-54 dependent transcriptional regulator of gfr operon</fullName>
    </submittedName>
</protein>
<dbReference type="Pfam" id="PF00158">
    <property type="entry name" value="Sigma54_activat"/>
    <property type="match status" value="1"/>
</dbReference>
<feature type="domain" description="PRD" evidence="7">
    <location>
        <begin position="802"/>
        <end position="901"/>
    </location>
</feature>
<dbReference type="Proteomes" id="UP000295773">
    <property type="component" value="Unassembled WGS sequence"/>
</dbReference>
<keyword evidence="3" id="KW-0067">ATP-binding</keyword>
<evidence type="ECO:0000256" key="4">
    <source>
        <dbReference type="ARBA" id="ARBA00023125"/>
    </source>
</evidence>
<dbReference type="GO" id="GO:0009401">
    <property type="term" value="P:phosphoenolpyruvate-dependent sugar phosphotransferase system"/>
    <property type="evidence" value="ECO:0007669"/>
    <property type="project" value="InterPro"/>
</dbReference>
<feature type="domain" description="PTS EIIA type-4" evidence="6">
    <location>
        <begin position="548"/>
        <end position="681"/>
    </location>
</feature>
<dbReference type="Gene3D" id="3.40.50.300">
    <property type="entry name" value="P-loop containing nucleotide triphosphate hydrolases"/>
    <property type="match status" value="1"/>
</dbReference>
<proteinExistence type="predicted"/>
<dbReference type="Pfam" id="PF00874">
    <property type="entry name" value="PRD"/>
    <property type="match status" value="1"/>
</dbReference>
<keyword evidence="9" id="KW-1185">Reference proteome</keyword>
<dbReference type="GO" id="GO:0003677">
    <property type="term" value="F:DNA binding"/>
    <property type="evidence" value="ECO:0007669"/>
    <property type="project" value="UniProtKB-KW"/>
</dbReference>
<dbReference type="CDD" id="cd00009">
    <property type="entry name" value="AAA"/>
    <property type="match status" value="1"/>
</dbReference>
<dbReference type="PROSITE" id="PS50045">
    <property type="entry name" value="SIGMA54_INTERACT_4"/>
    <property type="match status" value="1"/>
</dbReference>
<dbReference type="PROSITE" id="PS51372">
    <property type="entry name" value="PRD_2"/>
    <property type="match status" value="1"/>
</dbReference>
<name>A0A4R3TFR8_9FIRM</name>
<dbReference type="SUPFAM" id="SSF46785">
    <property type="entry name" value="Winged helix' DNA-binding domain"/>
    <property type="match status" value="1"/>
</dbReference>
<dbReference type="Gene3D" id="1.10.1790.10">
    <property type="entry name" value="PRD domain"/>
    <property type="match status" value="1"/>
</dbReference>